<gene>
    <name evidence="2" type="ORF">FB45DRAFT_902263</name>
</gene>
<protein>
    <submittedName>
        <fullName evidence="2">Uncharacterized protein</fullName>
    </submittedName>
</protein>
<keyword evidence="3" id="KW-1185">Reference proteome</keyword>
<sequence length="212" mass="23029">MPSTTILAIQWSWSSWSLLRPDRVPRTHSIKLVRCILVIASPPPVVLGTAAPGEMVDIDPHVLQPLAEETPPPRCSDRIRSTSEHPRISVHRCLCSPSFKHTNDKPVIPPLAQLPETLPLFAASSSSWTRTCTAPGQIIDISATLNPTGATVSHITPFDVPIPSRPVGRHHSRPSRDASAGDPEACVQPPYLTCSIYIIFISLASFLSDISL</sequence>
<accession>A0AAD7FTB8</accession>
<reference evidence="2" key="1">
    <citation type="submission" date="2023-03" db="EMBL/GenBank/DDBJ databases">
        <title>Massive genome expansion in bonnet fungi (Mycena s.s.) driven by repeated elements and novel gene families across ecological guilds.</title>
        <authorList>
            <consortium name="Lawrence Berkeley National Laboratory"/>
            <person name="Harder C.B."/>
            <person name="Miyauchi S."/>
            <person name="Viragh M."/>
            <person name="Kuo A."/>
            <person name="Thoen E."/>
            <person name="Andreopoulos B."/>
            <person name="Lu D."/>
            <person name="Skrede I."/>
            <person name="Drula E."/>
            <person name="Henrissat B."/>
            <person name="Morin E."/>
            <person name="Kohler A."/>
            <person name="Barry K."/>
            <person name="LaButti K."/>
            <person name="Morin E."/>
            <person name="Salamov A."/>
            <person name="Lipzen A."/>
            <person name="Mereny Z."/>
            <person name="Hegedus B."/>
            <person name="Baldrian P."/>
            <person name="Stursova M."/>
            <person name="Weitz H."/>
            <person name="Taylor A."/>
            <person name="Grigoriev I.V."/>
            <person name="Nagy L.G."/>
            <person name="Martin F."/>
            <person name="Kauserud H."/>
        </authorList>
    </citation>
    <scope>NUCLEOTIDE SEQUENCE</scope>
    <source>
        <strain evidence="2">9284</strain>
    </source>
</reference>
<dbReference type="AlphaFoldDB" id="A0AAD7FTB8"/>
<comment type="caution">
    <text evidence="2">The sequence shown here is derived from an EMBL/GenBank/DDBJ whole genome shotgun (WGS) entry which is preliminary data.</text>
</comment>
<evidence type="ECO:0000313" key="3">
    <source>
        <dbReference type="Proteomes" id="UP001221142"/>
    </source>
</evidence>
<organism evidence="2 3">
    <name type="scientific">Roridomyces roridus</name>
    <dbReference type="NCBI Taxonomy" id="1738132"/>
    <lineage>
        <taxon>Eukaryota</taxon>
        <taxon>Fungi</taxon>
        <taxon>Dikarya</taxon>
        <taxon>Basidiomycota</taxon>
        <taxon>Agaricomycotina</taxon>
        <taxon>Agaricomycetes</taxon>
        <taxon>Agaricomycetidae</taxon>
        <taxon>Agaricales</taxon>
        <taxon>Marasmiineae</taxon>
        <taxon>Mycenaceae</taxon>
        <taxon>Roridomyces</taxon>
    </lineage>
</organism>
<name>A0AAD7FTB8_9AGAR</name>
<evidence type="ECO:0000313" key="2">
    <source>
        <dbReference type="EMBL" id="KAJ7638208.1"/>
    </source>
</evidence>
<dbReference type="EMBL" id="JARKIF010000005">
    <property type="protein sequence ID" value="KAJ7638208.1"/>
    <property type="molecule type" value="Genomic_DNA"/>
</dbReference>
<proteinExistence type="predicted"/>
<evidence type="ECO:0000256" key="1">
    <source>
        <dbReference type="SAM" id="MobiDB-lite"/>
    </source>
</evidence>
<dbReference type="Proteomes" id="UP001221142">
    <property type="component" value="Unassembled WGS sequence"/>
</dbReference>
<feature type="region of interest" description="Disordered" evidence="1">
    <location>
        <begin position="159"/>
        <end position="183"/>
    </location>
</feature>